<dbReference type="InterPro" id="IPR002347">
    <property type="entry name" value="SDR_fam"/>
</dbReference>
<sequence>YFSALRLATQTRAYRTDESSREASSPISVTAMLSESFLSREQPPLNQSSTRGRFAGYKVLVTGGASGIGRAVVERFINDGATVGILDANKAGLDAVVDDLKQQGFQAVLGCHGDVTKPESCKAICSQLADWCPQEGDGRWINCLVNCACTFLGRGLDATNQDWALCQEVNVTGYFNTVQAALPFMRLAPEGRRAVVNLSSAAAYSAYKGRWTYVATKGAIVSLSRGMSVDLGAAGVRVNSVSPGYIWSPEQAKVSPDGTRAGMADRISRYSALGREGNTSEVAGVVTFLCSRDAGFVTGADLLVDGGYRAMTVDSHETFAGCVQPSSD</sequence>
<dbReference type="Pfam" id="PF13561">
    <property type="entry name" value="adh_short_C2"/>
    <property type="match status" value="1"/>
</dbReference>
<dbReference type="STRING" id="282301.A0A267FHZ4"/>
<dbReference type="GO" id="GO:0016491">
    <property type="term" value="F:oxidoreductase activity"/>
    <property type="evidence" value="ECO:0007669"/>
    <property type="project" value="UniProtKB-KW"/>
</dbReference>
<evidence type="ECO:0000313" key="4">
    <source>
        <dbReference type="Proteomes" id="UP000215902"/>
    </source>
</evidence>
<dbReference type="PANTHER" id="PTHR24321:SF8">
    <property type="entry name" value="ESTRADIOL 17-BETA-DEHYDROGENASE 8-RELATED"/>
    <property type="match status" value="1"/>
</dbReference>
<reference evidence="3 4" key="1">
    <citation type="submission" date="2017-06" db="EMBL/GenBank/DDBJ databases">
        <title>A platform for efficient transgenesis in Macrostomum lignano, a flatworm model organism for stem cell research.</title>
        <authorList>
            <person name="Berezikov E."/>
        </authorList>
    </citation>
    <scope>NUCLEOTIDE SEQUENCE [LARGE SCALE GENOMIC DNA]</scope>
    <source>
        <strain evidence="3">DV1</strain>
        <tissue evidence="3">Whole organism</tissue>
    </source>
</reference>
<dbReference type="Proteomes" id="UP000215902">
    <property type="component" value="Unassembled WGS sequence"/>
</dbReference>
<organism evidence="3 4">
    <name type="scientific">Macrostomum lignano</name>
    <dbReference type="NCBI Taxonomy" id="282301"/>
    <lineage>
        <taxon>Eukaryota</taxon>
        <taxon>Metazoa</taxon>
        <taxon>Spiralia</taxon>
        <taxon>Lophotrochozoa</taxon>
        <taxon>Platyhelminthes</taxon>
        <taxon>Rhabditophora</taxon>
        <taxon>Macrostomorpha</taxon>
        <taxon>Macrostomida</taxon>
        <taxon>Macrostomidae</taxon>
        <taxon>Macrostomum</taxon>
    </lineage>
</organism>
<evidence type="ECO:0000313" key="3">
    <source>
        <dbReference type="EMBL" id="PAA73415.1"/>
    </source>
</evidence>
<dbReference type="FunFam" id="3.40.50.720:FF:000084">
    <property type="entry name" value="Short-chain dehydrogenase reductase"/>
    <property type="match status" value="1"/>
</dbReference>
<dbReference type="PANTHER" id="PTHR24321">
    <property type="entry name" value="DEHYDROGENASES, SHORT CHAIN"/>
    <property type="match status" value="1"/>
</dbReference>
<proteinExistence type="inferred from homology"/>
<name>A0A267FHZ4_9PLAT</name>
<dbReference type="Gene3D" id="3.40.50.720">
    <property type="entry name" value="NAD(P)-binding Rossmann-like Domain"/>
    <property type="match status" value="1"/>
</dbReference>
<keyword evidence="2" id="KW-0560">Oxidoreductase</keyword>
<dbReference type="AlphaFoldDB" id="A0A267FHZ4"/>
<dbReference type="CDD" id="cd05233">
    <property type="entry name" value="SDR_c"/>
    <property type="match status" value="1"/>
</dbReference>
<feature type="non-terminal residue" evidence="3">
    <location>
        <position position="1"/>
    </location>
</feature>
<dbReference type="EMBL" id="NIVC01001013">
    <property type="protein sequence ID" value="PAA73415.1"/>
    <property type="molecule type" value="Genomic_DNA"/>
</dbReference>
<dbReference type="OrthoDB" id="47007at2759"/>
<dbReference type="PROSITE" id="PS00061">
    <property type="entry name" value="ADH_SHORT"/>
    <property type="match status" value="1"/>
</dbReference>
<dbReference type="InterPro" id="IPR036291">
    <property type="entry name" value="NAD(P)-bd_dom_sf"/>
</dbReference>
<dbReference type="InterPro" id="IPR020904">
    <property type="entry name" value="Sc_DH/Rdtase_CS"/>
</dbReference>
<dbReference type="PRINTS" id="PR00081">
    <property type="entry name" value="GDHRDH"/>
</dbReference>
<comment type="caution">
    <text evidence="3">The sequence shown here is derived from an EMBL/GenBank/DDBJ whole genome shotgun (WGS) entry which is preliminary data.</text>
</comment>
<dbReference type="SUPFAM" id="SSF51735">
    <property type="entry name" value="NAD(P)-binding Rossmann-fold domains"/>
    <property type="match status" value="1"/>
</dbReference>
<gene>
    <name evidence="3" type="ORF">BOX15_Mlig020851g1</name>
</gene>
<evidence type="ECO:0000256" key="1">
    <source>
        <dbReference type="ARBA" id="ARBA00006484"/>
    </source>
</evidence>
<evidence type="ECO:0000256" key="2">
    <source>
        <dbReference type="ARBA" id="ARBA00023002"/>
    </source>
</evidence>
<comment type="similarity">
    <text evidence="1">Belongs to the short-chain dehydrogenases/reductases (SDR) family.</text>
</comment>
<protein>
    <submittedName>
        <fullName evidence="3">Uncharacterized protein</fullName>
    </submittedName>
</protein>
<keyword evidence="4" id="KW-1185">Reference proteome</keyword>
<accession>A0A267FHZ4</accession>